<comment type="caution">
    <text evidence="2">The sequence shown here is derived from an EMBL/GenBank/DDBJ whole genome shotgun (WGS) entry which is preliminary data.</text>
</comment>
<name>A0A080M5K9_9PROT</name>
<dbReference type="EMBL" id="JDVG02000399">
    <property type="protein sequence ID" value="KFB72354.1"/>
    <property type="molecule type" value="Genomic_DNA"/>
</dbReference>
<evidence type="ECO:0000256" key="1">
    <source>
        <dbReference type="SAM" id="MobiDB-lite"/>
    </source>
</evidence>
<sequence length="472" mass="50317">MRSFPEENDFSTSILCTPRCAFLMAPPISGFRPGLLSVICALLLLLAVPDAPAQQRAAGPAVAAQREPDPRPGIRQRVLPEASSSVQAETMMPLLLSEELSAPPAPSDLGRQLLRLEQRTIEILRDPNTDQQALSEKLAWLEANVAELRRAEVRLEGLAVAIPAPAAAPPATAATALPEATPGTAPPPAATPAAAGALEQGILYAGVAALVVVLVLLFRRPAVPEVLPGSRNASSPPEQGESALSSPPKRSESPPRAAAAPIGLPRETRAARAAAATPATPPTSPPAVPSPAAIPVVAPALSIAPEIAGSAPILELAEVMLSFGRVSNATKTLEEYLAAQPQESLRPWIRLLQIYQRNGMRDEFEALTLRLNRTFNVEVIRWDADEARKQLHLVAPDAPREKASTLEDLPHIRDQLIALWGKPECSGYLEKLLRDHRDGQRSGFTLPVVEEILFLIDLMAACEAAQPSTQQP</sequence>
<organism evidence="2 3">
    <name type="scientific">Candidatus Accumulibacter phosphatis</name>
    <dbReference type="NCBI Taxonomy" id="327160"/>
    <lineage>
        <taxon>Bacteria</taxon>
        <taxon>Pseudomonadati</taxon>
        <taxon>Pseudomonadota</taxon>
        <taxon>Betaproteobacteria</taxon>
        <taxon>Candidatus Accumulibacter</taxon>
    </lineage>
</organism>
<feature type="region of interest" description="Disordered" evidence="1">
    <location>
        <begin position="226"/>
        <end position="288"/>
    </location>
</feature>
<reference evidence="2 3" key="1">
    <citation type="submission" date="2014-02" db="EMBL/GenBank/DDBJ databases">
        <title>Expanding our view of genomic diversity in Candidatus Accumulibacter clades.</title>
        <authorList>
            <person name="Skennerton C.T."/>
            <person name="Barr J.J."/>
            <person name="Slater F.R."/>
            <person name="Bond P.L."/>
            <person name="Tyson G.W."/>
        </authorList>
    </citation>
    <scope>NUCLEOTIDE SEQUENCE [LARGE SCALE GENOMIC DNA]</scope>
    <source>
        <strain evidence="3">BA-91</strain>
    </source>
</reference>
<dbReference type="Proteomes" id="UP000020077">
    <property type="component" value="Unassembled WGS sequence"/>
</dbReference>
<feature type="region of interest" description="Disordered" evidence="1">
    <location>
        <begin position="58"/>
        <end position="85"/>
    </location>
</feature>
<evidence type="ECO:0000313" key="3">
    <source>
        <dbReference type="Proteomes" id="UP000020077"/>
    </source>
</evidence>
<feature type="compositionally biased region" description="Pro residues" evidence="1">
    <location>
        <begin position="279"/>
        <end position="288"/>
    </location>
</feature>
<evidence type="ECO:0000313" key="2">
    <source>
        <dbReference type="EMBL" id="KFB72354.1"/>
    </source>
</evidence>
<proteinExistence type="predicted"/>
<dbReference type="AlphaFoldDB" id="A0A080M5K9"/>
<protein>
    <recommendedName>
        <fullName evidence="4">Tetratricopeptide repeat protein</fullName>
    </recommendedName>
</protein>
<evidence type="ECO:0008006" key="4">
    <source>
        <dbReference type="Google" id="ProtNLM"/>
    </source>
</evidence>
<accession>A0A080M5K9</accession>
<gene>
    <name evidence="2" type="ORF">AW09_002460</name>
</gene>